<organism evidence="2 3">
    <name type="scientific">Armillaria luteobubalina</name>
    <dbReference type="NCBI Taxonomy" id="153913"/>
    <lineage>
        <taxon>Eukaryota</taxon>
        <taxon>Fungi</taxon>
        <taxon>Dikarya</taxon>
        <taxon>Basidiomycota</taxon>
        <taxon>Agaricomycotina</taxon>
        <taxon>Agaricomycetes</taxon>
        <taxon>Agaricomycetidae</taxon>
        <taxon>Agaricales</taxon>
        <taxon>Marasmiineae</taxon>
        <taxon>Physalacriaceae</taxon>
        <taxon>Armillaria</taxon>
    </lineage>
</organism>
<evidence type="ECO:0000313" key="3">
    <source>
        <dbReference type="Proteomes" id="UP001175228"/>
    </source>
</evidence>
<reference evidence="2" key="1">
    <citation type="submission" date="2023-06" db="EMBL/GenBank/DDBJ databases">
        <authorList>
            <consortium name="Lawrence Berkeley National Laboratory"/>
            <person name="Ahrendt S."/>
            <person name="Sahu N."/>
            <person name="Indic B."/>
            <person name="Wong-Bajracharya J."/>
            <person name="Merenyi Z."/>
            <person name="Ke H.-M."/>
            <person name="Monk M."/>
            <person name="Kocsube S."/>
            <person name="Drula E."/>
            <person name="Lipzen A."/>
            <person name="Balint B."/>
            <person name="Henrissat B."/>
            <person name="Andreopoulos B."/>
            <person name="Martin F.M."/>
            <person name="Harder C.B."/>
            <person name="Rigling D."/>
            <person name="Ford K.L."/>
            <person name="Foster G.D."/>
            <person name="Pangilinan J."/>
            <person name="Papanicolaou A."/>
            <person name="Barry K."/>
            <person name="LaButti K."/>
            <person name="Viragh M."/>
            <person name="Koriabine M."/>
            <person name="Yan M."/>
            <person name="Riley R."/>
            <person name="Champramary S."/>
            <person name="Plett K.L."/>
            <person name="Tsai I.J."/>
            <person name="Slot J."/>
            <person name="Sipos G."/>
            <person name="Plett J."/>
            <person name="Nagy L.G."/>
            <person name="Grigoriev I.V."/>
        </authorList>
    </citation>
    <scope>NUCLEOTIDE SEQUENCE</scope>
    <source>
        <strain evidence="2">HWK02</strain>
    </source>
</reference>
<name>A0AA39UNA4_9AGAR</name>
<dbReference type="Proteomes" id="UP001175228">
    <property type="component" value="Unassembled WGS sequence"/>
</dbReference>
<dbReference type="AlphaFoldDB" id="A0AA39UNA4"/>
<gene>
    <name evidence="2" type="ORF">EDD18DRAFT_1109731</name>
</gene>
<accession>A0AA39UNA4</accession>
<protein>
    <recommendedName>
        <fullName evidence="4">F-box domain-containing protein</fullName>
    </recommendedName>
</protein>
<comment type="caution">
    <text evidence="2">The sequence shown here is derived from an EMBL/GenBank/DDBJ whole genome shotgun (WGS) entry which is preliminary data.</text>
</comment>
<feature type="region of interest" description="Disordered" evidence="1">
    <location>
        <begin position="520"/>
        <end position="569"/>
    </location>
</feature>
<evidence type="ECO:0000256" key="1">
    <source>
        <dbReference type="SAM" id="MobiDB-lite"/>
    </source>
</evidence>
<evidence type="ECO:0000313" key="2">
    <source>
        <dbReference type="EMBL" id="KAK0490184.1"/>
    </source>
</evidence>
<dbReference type="EMBL" id="JAUEPU010000034">
    <property type="protein sequence ID" value="KAK0490184.1"/>
    <property type="molecule type" value="Genomic_DNA"/>
</dbReference>
<keyword evidence="3" id="KW-1185">Reference proteome</keyword>
<sequence>MSTDIIMANPYERHPEALIDMLPNELLLEIFTFAIGEPCLWTDLTLSLTSPVEPPPIPNERPFYVSQVFPREALIVERSANRDIDIYIDYEDPEEDEERHTLTEAHLLLFSKFLADHVAHRIRSVHIAMVYWEEIHQLCDNLHGIAMPHLETCSLTALSSQIVVAMDVSDDDWPTPVRLLEYAQNDEPMTSQDLWTCGSLLYPALKEVYWCGLPTDWARFCASNLRELHLQNEPLGQRPSMEVLRGIISNSKDTLECLELTYVIDPEELGDASPFESRLTLPHVKRLKLAYIYPREAQQILGAFDFPALRTLTINSHNGNQDSSAVLVDLLKYVRVEKLLDLRLVGISLPPANFPERQLKDAEEESLPLILQLVRRLTRGSLHKLMLQFCCHDFLTFMNYGNESGGGKVNLSGLYGLIVKVRDEDASVGVVSFIRDRLKLGMVDGVYAGPVLEHMIIIVKPNVKEEAERLGEMKLTKNGGFYFRNVTDQEKWMVKQTGIQFAACFNRQFKNVLARTPLSGKQRTEEITPGQIVQEKETHNEKTPPPLSTSIIPQPVGNGTRPLSSQQGGAHLEDVAVTGGQHIFNYEA</sequence>
<proteinExistence type="predicted"/>
<evidence type="ECO:0008006" key="4">
    <source>
        <dbReference type="Google" id="ProtNLM"/>
    </source>
</evidence>